<dbReference type="Pfam" id="PF01535">
    <property type="entry name" value="PPR"/>
    <property type="match status" value="1"/>
</dbReference>
<dbReference type="NCBIfam" id="TIGR00756">
    <property type="entry name" value="PPR"/>
    <property type="match status" value="2"/>
</dbReference>
<protein>
    <submittedName>
        <fullName evidence="1">Uncharacterized protein</fullName>
    </submittedName>
</protein>
<dbReference type="Gene3D" id="1.25.40.10">
    <property type="entry name" value="Tetratricopeptide repeat domain"/>
    <property type="match status" value="2"/>
</dbReference>
<dbReference type="AlphaFoldDB" id="A0A815N651"/>
<dbReference type="EMBL" id="CAJNOR010003632">
    <property type="protein sequence ID" value="CAF1432669.1"/>
    <property type="molecule type" value="Genomic_DNA"/>
</dbReference>
<organism evidence="1 2">
    <name type="scientific">Adineta ricciae</name>
    <name type="common">Rotifer</name>
    <dbReference type="NCBI Taxonomy" id="249248"/>
    <lineage>
        <taxon>Eukaryota</taxon>
        <taxon>Metazoa</taxon>
        <taxon>Spiralia</taxon>
        <taxon>Gnathifera</taxon>
        <taxon>Rotifera</taxon>
        <taxon>Eurotatoria</taxon>
        <taxon>Bdelloidea</taxon>
        <taxon>Adinetida</taxon>
        <taxon>Adinetidae</taxon>
        <taxon>Adineta</taxon>
    </lineage>
</organism>
<gene>
    <name evidence="1" type="ORF">XAT740_LOCUS35869</name>
</gene>
<name>A0A815N651_ADIRI</name>
<evidence type="ECO:0000313" key="1">
    <source>
        <dbReference type="EMBL" id="CAF1432669.1"/>
    </source>
</evidence>
<keyword evidence="2" id="KW-1185">Reference proteome</keyword>
<dbReference type="PANTHER" id="PTHR47928:SF207">
    <property type="entry name" value="PENTATRICOPEPTIDE REPEAT-CONTAINING PROTEIN"/>
    <property type="match status" value="1"/>
</dbReference>
<evidence type="ECO:0000313" key="2">
    <source>
        <dbReference type="Proteomes" id="UP000663828"/>
    </source>
</evidence>
<dbReference type="Pfam" id="PF13041">
    <property type="entry name" value="PPR_2"/>
    <property type="match status" value="2"/>
</dbReference>
<reference evidence="1" key="1">
    <citation type="submission" date="2021-02" db="EMBL/GenBank/DDBJ databases">
        <authorList>
            <person name="Nowell W R."/>
        </authorList>
    </citation>
    <scope>NUCLEOTIDE SEQUENCE</scope>
</reference>
<dbReference type="InterPro" id="IPR050421">
    <property type="entry name" value="PPR"/>
</dbReference>
<comment type="caution">
    <text evidence="1">The sequence shown here is derived from an EMBL/GenBank/DDBJ whole genome shotgun (WGS) entry which is preliminary data.</text>
</comment>
<sequence>MLLLKFVHHPLKTFVHPRLFICRHQSQKLIDLINKKTPVELETNDELENHPCENTIEWNKKLKAYRMRGEGNKALKFFEIGLRKYAFQPDYITYISMLELCKEIKDLDNGRFIHRRIWNSSVRENSRIQTLLMELYMKCGDMDSAREIFDSLKHRTVVEYNTLMSAYNNNQLPDQVIHLFHTMSEKDKVKPNSTSYMIYIQACIKLKAFDKGKAVHEELKEKSSAYTKNKELMNQIVTLYTAAGDYPTAEEYFRKIKEPTVLNYVALMNYYNQSEKYEETWKLYEQMKAQRKIQPDVPTYLAVLSSIKQLKDSEKAKQIQEDISKQNLWQNHAEIQKLLAEIVKTSNE</sequence>
<accession>A0A815N651</accession>
<dbReference type="PANTHER" id="PTHR47928">
    <property type="entry name" value="REPEAT-CONTAINING PROTEIN, PUTATIVE-RELATED"/>
    <property type="match status" value="1"/>
</dbReference>
<dbReference type="Proteomes" id="UP000663828">
    <property type="component" value="Unassembled WGS sequence"/>
</dbReference>
<proteinExistence type="predicted"/>
<dbReference type="InterPro" id="IPR002885">
    <property type="entry name" value="PPR_rpt"/>
</dbReference>
<dbReference type="InterPro" id="IPR011990">
    <property type="entry name" value="TPR-like_helical_dom_sf"/>
</dbReference>
<dbReference type="SUPFAM" id="SSF81901">
    <property type="entry name" value="HCP-like"/>
    <property type="match status" value="1"/>
</dbReference>